<dbReference type="InterPro" id="IPR000760">
    <property type="entry name" value="Inositol_monophosphatase-like"/>
</dbReference>
<keyword evidence="4" id="KW-0460">Magnesium</keyword>
<dbReference type="CDD" id="cd01637">
    <property type="entry name" value="IMPase_like"/>
    <property type="match status" value="1"/>
</dbReference>
<evidence type="ECO:0000256" key="4">
    <source>
        <dbReference type="ARBA" id="ARBA00022842"/>
    </source>
</evidence>
<gene>
    <name evidence="5" type="ORF">JCM19239_2031</name>
</gene>
<dbReference type="Gene3D" id="3.30.540.10">
    <property type="entry name" value="Fructose-1,6-Bisphosphatase, subunit A, domain 1"/>
    <property type="match status" value="1"/>
</dbReference>
<evidence type="ECO:0000256" key="2">
    <source>
        <dbReference type="ARBA" id="ARBA00022723"/>
    </source>
</evidence>
<dbReference type="InterPro" id="IPR020583">
    <property type="entry name" value="Inositol_monoP_metal-BS"/>
</dbReference>
<keyword evidence="3" id="KW-0378">Hydrolase</keyword>
<sequence>MTDCDKKVEQDLVEHLKPLFPDFVFMGEEMMSNESTFNPEHHDKLVVIDPIDGTYNFAHGIGVFGVMLAIRINKQTVFSMLYDPINDDWVWAQKGHGCYWQNSDGERRDLVIGEKEGDYGFISPFLFDEDQTKPLMALMQDYKRTISFGCSCHEYRGLLFGAGNFYLTQRKIKPWDHYAGLLAITEAGGYAAYLDGESADTFVTGKNLLVTTSYDKWQYLSRHMQTIL</sequence>
<accession>A0ABQ0J792</accession>
<evidence type="ECO:0000313" key="5">
    <source>
        <dbReference type="EMBL" id="GAL24577.1"/>
    </source>
</evidence>
<dbReference type="PANTHER" id="PTHR20854">
    <property type="entry name" value="INOSITOL MONOPHOSPHATASE"/>
    <property type="match status" value="1"/>
</dbReference>
<keyword evidence="2" id="KW-0479">Metal-binding</keyword>
<comment type="caution">
    <text evidence="5">The sequence shown here is derived from an EMBL/GenBank/DDBJ whole genome shotgun (WGS) entry which is preliminary data.</text>
</comment>
<dbReference type="Proteomes" id="UP000029223">
    <property type="component" value="Unassembled WGS sequence"/>
</dbReference>
<dbReference type="Pfam" id="PF00459">
    <property type="entry name" value="Inositol_P"/>
    <property type="match status" value="1"/>
</dbReference>
<dbReference type="PROSITE" id="PS00629">
    <property type="entry name" value="IMP_1"/>
    <property type="match status" value="1"/>
</dbReference>
<proteinExistence type="inferred from homology"/>
<dbReference type="Gene3D" id="3.40.190.80">
    <property type="match status" value="1"/>
</dbReference>
<name>A0ABQ0J792_9VIBR</name>
<comment type="similarity">
    <text evidence="1">Belongs to the inositol monophosphatase superfamily.</text>
</comment>
<dbReference type="SUPFAM" id="SSF56655">
    <property type="entry name" value="Carbohydrate phosphatase"/>
    <property type="match status" value="1"/>
</dbReference>
<dbReference type="EMBL" id="BBMS01000004">
    <property type="protein sequence ID" value="GAL24577.1"/>
    <property type="molecule type" value="Genomic_DNA"/>
</dbReference>
<protein>
    <submittedName>
        <fullName evidence="5">Inositol monophosphatase and related sulfite synthesis enzyme</fullName>
    </submittedName>
</protein>
<evidence type="ECO:0000256" key="1">
    <source>
        <dbReference type="ARBA" id="ARBA00009759"/>
    </source>
</evidence>
<keyword evidence="6" id="KW-1185">Reference proteome</keyword>
<dbReference type="PANTHER" id="PTHR20854:SF4">
    <property type="entry name" value="INOSITOL-1-MONOPHOSPHATASE-RELATED"/>
    <property type="match status" value="1"/>
</dbReference>
<organism evidence="5 6">
    <name type="scientific">Vibrio variabilis</name>
    <dbReference type="NCBI Taxonomy" id="990271"/>
    <lineage>
        <taxon>Bacteria</taxon>
        <taxon>Pseudomonadati</taxon>
        <taxon>Pseudomonadota</taxon>
        <taxon>Gammaproteobacteria</taxon>
        <taxon>Vibrionales</taxon>
        <taxon>Vibrionaceae</taxon>
        <taxon>Vibrio</taxon>
    </lineage>
</organism>
<evidence type="ECO:0000313" key="6">
    <source>
        <dbReference type="Proteomes" id="UP000029223"/>
    </source>
</evidence>
<evidence type="ECO:0000256" key="3">
    <source>
        <dbReference type="ARBA" id="ARBA00022801"/>
    </source>
</evidence>
<reference evidence="6" key="1">
    <citation type="submission" date="2014-09" db="EMBL/GenBank/DDBJ databases">
        <title>Vibrio variabilis JCM 19239. (C206) whole genome shotgun sequence.</title>
        <authorList>
            <person name="Sawabe T."/>
            <person name="Meirelles P."/>
            <person name="Nakanishi M."/>
            <person name="Sayaka M."/>
            <person name="Hattori M."/>
            <person name="Ohkuma M."/>
        </authorList>
    </citation>
    <scope>NUCLEOTIDE SEQUENCE [LARGE SCALE GENOMIC DNA]</scope>
    <source>
        <strain evidence="6">JCM 19239</strain>
    </source>
</reference>